<protein>
    <submittedName>
        <fullName evidence="2">Nuclear transport factor 2 family protein</fullName>
    </submittedName>
</protein>
<dbReference type="KEGG" id="adin:H7849_19505"/>
<dbReference type="Pfam" id="PF14534">
    <property type="entry name" value="DUF4440"/>
    <property type="match status" value="1"/>
</dbReference>
<organism evidence="2 3">
    <name type="scientific">Alloacidobacterium dinghuense</name>
    <dbReference type="NCBI Taxonomy" id="2763107"/>
    <lineage>
        <taxon>Bacteria</taxon>
        <taxon>Pseudomonadati</taxon>
        <taxon>Acidobacteriota</taxon>
        <taxon>Terriglobia</taxon>
        <taxon>Terriglobales</taxon>
        <taxon>Acidobacteriaceae</taxon>
        <taxon>Alloacidobacterium</taxon>
    </lineage>
</organism>
<dbReference type="InterPro" id="IPR027843">
    <property type="entry name" value="DUF4440"/>
</dbReference>
<sequence length="200" mass="22609">MRLSKLKTARLAIFFDSYFRCGLPSSTQMGRQFRVRTPLSAPPGVCLLMLCFFLWAIAQPAFAALPHHPNHELHKEIETLEMQWRQAQLSNDVAVMDRLLADDYIGISASGTIETKPEALALRRAGTLHITTLDLNDLKVRIYGDTAVVTSQANLAGTNGASDISGKYRYTRVYNRRFGQWKIVSFEASRIHDSNEREKH</sequence>
<reference evidence="2 3" key="1">
    <citation type="submission" date="2020-08" db="EMBL/GenBank/DDBJ databases">
        <title>Edaphobacter telluris sp. nov. and Acidobacterium dinghuensis sp. nov., two acidobacteria isolated from forest soil.</title>
        <authorList>
            <person name="Fu J."/>
            <person name="Qiu L."/>
        </authorList>
    </citation>
    <scope>NUCLEOTIDE SEQUENCE [LARGE SCALE GENOMIC DNA]</scope>
    <source>
        <strain evidence="2">4Y35</strain>
    </source>
</reference>
<dbReference type="Gene3D" id="3.10.450.50">
    <property type="match status" value="1"/>
</dbReference>
<dbReference type="InterPro" id="IPR032710">
    <property type="entry name" value="NTF2-like_dom_sf"/>
</dbReference>
<dbReference type="Proteomes" id="UP000515312">
    <property type="component" value="Chromosome"/>
</dbReference>
<dbReference type="RefSeq" id="WP_186741746.1">
    <property type="nucleotide sequence ID" value="NZ_CP060394.1"/>
</dbReference>
<accession>A0A7G8BFD6</accession>
<name>A0A7G8BFD6_9BACT</name>
<dbReference type="EMBL" id="CP060394">
    <property type="protein sequence ID" value="QNI31256.1"/>
    <property type="molecule type" value="Genomic_DNA"/>
</dbReference>
<dbReference type="AlphaFoldDB" id="A0A7G8BFD6"/>
<evidence type="ECO:0000313" key="2">
    <source>
        <dbReference type="EMBL" id="QNI31256.1"/>
    </source>
</evidence>
<evidence type="ECO:0000313" key="3">
    <source>
        <dbReference type="Proteomes" id="UP000515312"/>
    </source>
</evidence>
<feature type="domain" description="DUF4440" evidence="1">
    <location>
        <begin position="77"/>
        <end position="183"/>
    </location>
</feature>
<keyword evidence="3" id="KW-1185">Reference proteome</keyword>
<dbReference type="SUPFAM" id="SSF54427">
    <property type="entry name" value="NTF2-like"/>
    <property type="match status" value="1"/>
</dbReference>
<gene>
    <name evidence="2" type="ORF">H7849_19505</name>
</gene>
<proteinExistence type="predicted"/>
<evidence type="ECO:0000259" key="1">
    <source>
        <dbReference type="Pfam" id="PF14534"/>
    </source>
</evidence>